<evidence type="ECO:0000256" key="1">
    <source>
        <dbReference type="ARBA" id="ARBA00007819"/>
    </source>
</evidence>
<dbReference type="AlphaFoldDB" id="Q1D2P5"/>
<evidence type="ECO:0000256" key="4">
    <source>
        <dbReference type="ARBA" id="ARBA00023026"/>
    </source>
</evidence>
<evidence type="ECO:0000313" key="6">
    <source>
        <dbReference type="Proteomes" id="UP000002402"/>
    </source>
</evidence>
<dbReference type="Gene3D" id="1.20.190.10">
    <property type="entry name" value="Pesticidal crystal protein, N-terminal domain"/>
    <property type="match status" value="1"/>
</dbReference>
<evidence type="ECO:0000256" key="3">
    <source>
        <dbReference type="ARBA" id="ARBA00022969"/>
    </source>
</evidence>
<dbReference type="InterPro" id="IPR036716">
    <property type="entry name" value="Pest_crys_N_sf"/>
</dbReference>
<keyword evidence="2" id="KW-0800">Toxin</keyword>
<dbReference type="GO" id="GO:0030435">
    <property type="term" value="P:sporulation resulting in formation of a cellular spore"/>
    <property type="evidence" value="ECO:0007669"/>
    <property type="project" value="UniProtKB-KW"/>
</dbReference>
<dbReference type="Proteomes" id="UP000002402">
    <property type="component" value="Chromosome"/>
</dbReference>
<name>Q1D2P5_MYXXD</name>
<comment type="similarity">
    <text evidence="1">Belongs to the delta endotoxin family.</text>
</comment>
<protein>
    <submittedName>
        <fullName evidence="5">Uncharacterized protein</fullName>
    </submittedName>
</protein>
<evidence type="ECO:0000256" key="2">
    <source>
        <dbReference type="ARBA" id="ARBA00022656"/>
    </source>
</evidence>
<keyword evidence="3" id="KW-0749">Sporulation</keyword>
<reference evidence="5 6" key="1">
    <citation type="journal article" date="2006" name="Proc. Natl. Acad. Sci. U.S.A.">
        <title>Evolution of sensory complexity recorded in a myxobacterial genome.</title>
        <authorList>
            <person name="Goldman B.S."/>
            <person name="Nierman W.C."/>
            <person name="Kaiser D."/>
            <person name="Slater S.C."/>
            <person name="Durkin A.S."/>
            <person name="Eisen J.A."/>
            <person name="Ronning C.M."/>
            <person name="Barbazuk W.B."/>
            <person name="Blanchard M."/>
            <person name="Field C."/>
            <person name="Halling C."/>
            <person name="Hinkle G."/>
            <person name="Iartchuk O."/>
            <person name="Kim H.S."/>
            <person name="Mackenzie C."/>
            <person name="Madupu R."/>
            <person name="Miller N."/>
            <person name="Shvartsbeyn A."/>
            <person name="Sullivan S.A."/>
            <person name="Vaudin M."/>
            <person name="Wiegand R."/>
            <person name="Kaplan H.B."/>
        </authorList>
    </citation>
    <scope>NUCLEOTIDE SEQUENCE [LARGE SCALE GENOMIC DNA]</scope>
    <source>
        <strain evidence="6">DK1622</strain>
    </source>
</reference>
<evidence type="ECO:0000313" key="5">
    <source>
        <dbReference type="EMBL" id="ABF92171.1"/>
    </source>
</evidence>
<dbReference type="EMBL" id="CP000113">
    <property type="protein sequence ID" value="ABF92171.1"/>
    <property type="molecule type" value="Genomic_DNA"/>
</dbReference>
<dbReference type="GO" id="GO:0090729">
    <property type="term" value="F:toxin activity"/>
    <property type="evidence" value="ECO:0007669"/>
    <property type="project" value="UniProtKB-KW"/>
</dbReference>
<keyword evidence="6" id="KW-1185">Reference proteome</keyword>
<dbReference type="EnsemblBacteria" id="ABF92171">
    <property type="protein sequence ID" value="ABF92171"/>
    <property type="gene ID" value="MXAN_4922"/>
</dbReference>
<dbReference type="STRING" id="246197.MXAN_4922"/>
<keyword evidence="4" id="KW-0843">Virulence</keyword>
<sequence length="197" mass="21196">MKTCAHPWRSLGARIAVGLGWGFSLRETSMPSTSASGTWVQCFDMWGYQHAYINFTGAQNVSDLDDYKFTLFGSSSPGSAKVGDHIESLVTGPQTWLIAIDSFQMFSAQPADWPGASAARNGAITQLAIVEQKALFATISNDLESLVGALINLIPDIGGFLSSLMGIFWPSTTNPNLIWEAISGTSSRPFTSALSHR</sequence>
<dbReference type="HOGENOM" id="CLU_1382828_0_0_7"/>
<gene>
    <name evidence="5" type="ordered locus">MXAN_4922</name>
</gene>
<organism evidence="5 6">
    <name type="scientific">Myxococcus xanthus (strain DK1622)</name>
    <dbReference type="NCBI Taxonomy" id="246197"/>
    <lineage>
        <taxon>Bacteria</taxon>
        <taxon>Pseudomonadati</taxon>
        <taxon>Myxococcota</taxon>
        <taxon>Myxococcia</taxon>
        <taxon>Myxococcales</taxon>
        <taxon>Cystobacterineae</taxon>
        <taxon>Myxococcaceae</taxon>
        <taxon>Myxococcus</taxon>
    </lineage>
</organism>
<dbReference type="KEGG" id="mxa:MXAN_4922"/>
<proteinExistence type="inferred from homology"/>
<accession>Q1D2P5</accession>
<dbReference type="Gene3D" id="2.60.20.10">
    <property type="entry name" value="Crystallins"/>
    <property type="match status" value="1"/>
</dbReference>